<dbReference type="Pfam" id="PF00535">
    <property type="entry name" value="Glycos_transf_2"/>
    <property type="match status" value="3"/>
</dbReference>
<gene>
    <name evidence="3" type="ORF">METHB2_200001</name>
</gene>
<proteinExistence type="predicted"/>
<dbReference type="SUPFAM" id="SSF53448">
    <property type="entry name" value="Nucleotide-diphospho-sugar transferases"/>
    <property type="match status" value="3"/>
</dbReference>
<feature type="domain" description="Glycosyltransferase 2-like" evidence="2">
    <location>
        <begin position="425"/>
        <end position="585"/>
    </location>
</feature>
<organism evidence="3 4">
    <name type="scientific">Candidatus Methylobacter favarea</name>
    <dbReference type="NCBI Taxonomy" id="2707345"/>
    <lineage>
        <taxon>Bacteria</taxon>
        <taxon>Pseudomonadati</taxon>
        <taxon>Pseudomonadota</taxon>
        <taxon>Gammaproteobacteria</taxon>
        <taxon>Methylococcales</taxon>
        <taxon>Methylococcaceae</taxon>
        <taxon>Methylobacter</taxon>
    </lineage>
</organism>
<evidence type="ECO:0000259" key="2">
    <source>
        <dbReference type="Pfam" id="PF00535"/>
    </source>
</evidence>
<comment type="caution">
    <text evidence="3">The sequence shown here is derived from an EMBL/GenBank/DDBJ whole genome shotgun (WGS) entry which is preliminary data.</text>
</comment>
<evidence type="ECO:0000313" key="3">
    <source>
        <dbReference type="EMBL" id="CAA9890315.1"/>
    </source>
</evidence>
<feature type="domain" description="Glycosyltransferase 2-like" evidence="2">
    <location>
        <begin position="665"/>
        <end position="794"/>
    </location>
</feature>
<keyword evidence="1" id="KW-0175">Coiled coil</keyword>
<dbReference type="InterPro" id="IPR050834">
    <property type="entry name" value="Glycosyltransf_2"/>
</dbReference>
<feature type="coiled-coil region" evidence="1">
    <location>
        <begin position="282"/>
        <end position="344"/>
    </location>
</feature>
<dbReference type="InterPro" id="IPR001173">
    <property type="entry name" value="Glyco_trans_2-like"/>
</dbReference>
<dbReference type="EMBL" id="CADCXN010000048">
    <property type="protein sequence ID" value="CAA9890315.1"/>
    <property type="molecule type" value="Genomic_DNA"/>
</dbReference>
<reference evidence="3 4" key="1">
    <citation type="submission" date="2020-02" db="EMBL/GenBank/DDBJ databases">
        <authorList>
            <person name="Hogendoorn C."/>
        </authorList>
    </citation>
    <scope>NUCLEOTIDE SEQUENCE [LARGE SCALE GENOMIC DNA]</scope>
    <source>
        <strain evidence="3">METHB21</strain>
    </source>
</reference>
<accession>A0A8S0WZP6</accession>
<sequence>MQLNNDFSMDEAENSPLITIIVRTKNRSVLLQEALQSICEQTYPKLEIIVVNDGGDDISEIICPFNQADINIIPLQFSKNLGRAKAANAGLDKAAGKYIAFLDDDDWLEPEHIRQLLELLENPLYAYCIAAYSSVRCIDQETGELIKLFNQPYNPATLKLENYVPIHAVLFHRRVIDSPVGCRFDEAFELFEDWDFWLQLQAYGSFIWNEKVTANYRVISGLSGEGVFSDESRSLKALHALVEKWRHKWSTPEIIEIIAHARLVNRLLEKTESLRFGLAQDKQQLALQLSAANQEIENIKSVLEKTESLRFGLAQDKQQLALQLSAANQELENIKEDKELLLNSLSWRMTKPLRALRGMLTENAKKIFILQQFVWLILIKAYQNKYLQPLIKLIPFNIKHNLKALFIPRIPERSLLKNSNKLKVSIIIPIYNHALHLKECIDSALGQSYDNLEVVLCDDSSTDPEVRKIIHQYVGRPKLNILYSDKNEGISAAQNRLLIASTGDLIAFLDCDDYLADNAIEIALNAWKKNTVYLHTGRINIDETGKEVNRISFEHLPRQDYFLENLDRMFATHLKIIHRDAFAKVGLFDPRFDSAQDYDMLMRIAFRFPTQAFIHIPDKLYFHRLHKKQTTLSRNQKQLADTQLIQKEARVRQGIRNKKFAHFISIIMLSYGKKEQTLEALISLKKTVNIPHEIILFDNGSAPKTVDFIKLHIEGHFDNLKVIYNDTNLGPAVGRREALQYASGDWFIIFDNDEIAEPGWLEELLVRASSDENIGAVCCKVIFPDESLQFSGGEINYLDDELVRLDLYDKGKNAYDLETAQFRECDWCPIGATLFTVNPAEFLHDGYPNVFEDACVSMALKKAGKRLVNSPGSWVWHEHLVYRKNIDMKERYVNDRYNPVKMLISLKSFYKENGLIIKDEYVWRENKLNSLSREEIIGLLSQDEAVKTL</sequence>
<name>A0A8S0WZP6_9GAMM</name>
<feature type="domain" description="Glycosyltransferase 2-like" evidence="2">
    <location>
        <begin position="19"/>
        <end position="140"/>
    </location>
</feature>
<evidence type="ECO:0000313" key="4">
    <source>
        <dbReference type="Proteomes" id="UP000494216"/>
    </source>
</evidence>
<dbReference type="PANTHER" id="PTHR43685:SF2">
    <property type="entry name" value="GLYCOSYLTRANSFERASE 2-LIKE DOMAIN-CONTAINING PROTEIN"/>
    <property type="match status" value="1"/>
</dbReference>
<dbReference type="Gene3D" id="3.90.550.10">
    <property type="entry name" value="Spore Coat Polysaccharide Biosynthesis Protein SpsA, Chain A"/>
    <property type="match status" value="3"/>
</dbReference>
<dbReference type="CDD" id="cd00761">
    <property type="entry name" value="Glyco_tranf_GTA_type"/>
    <property type="match status" value="1"/>
</dbReference>
<dbReference type="PANTHER" id="PTHR43685">
    <property type="entry name" value="GLYCOSYLTRANSFERASE"/>
    <property type="match status" value="1"/>
</dbReference>
<dbReference type="AlphaFoldDB" id="A0A8S0WZP6"/>
<evidence type="ECO:0000256" key="1">
    <source>
        <dbReference type="SAM" id="Coils"/>
    </source>
</evidence>
<dbReference type="InterPro" id="IPR029044">
    <property type="entry name" value="Nucleotide-diphossugar_trans"/>
</dbReference>
<dbReference type="Proteomes" id="UP000494216">
    <property type="component" value="Unassembled WGS sequence"/>
</dbReference>
<protein>
    <recommendedName>
        <fullName evidence="2">Glycosyltransferase 2-like domain-containing protein</fullName>
    </recommendedName>
</protein>
<keyword evidence="4" id="KW-1185">Reference proteome</keyword>